<dbReference type="Pfam" id="PF09334">
    <property type="entry name" value="tRNA-synt_1g"/>
    <property type="match status" value="1"/>
</dbReference>
<dbReference type="Gene3D" id="1.10.730.10">
    <property type="entry name" value="Isoleucyl-tRNA Synthetase, Domain 1"/>
    <property type="match status" value="1"/>
</dbReference>
<accession>X1BGK3</accession>
<evidence type="ECO:0000313" key="9">
    <source>
        <dbReference type="EMBL" id="GAG71171.1"/>
    </source>
</evidence>
<keyword evidence="5" id="KW-0648">Protein biosynthesis</keyword>
<name>X1BGK3_9ZZZZ</name>
<evidence type="ECO:0000256" key="2">
    <source>
        <dbReference type="ARBA" id="ARBA00022598"/>
    </source>
</evidence>
<dbReference type="CDD" id="cd07957">
    <property type="entry name" value="Anticodon_Ia_Met"/>
    <property type="match status" value="1"/>
</dbReference>
<evidence type="ECO:0000256" key="1">
    <source>
        <dbReference type="ARBA" id="ARBA00012838"/>
    </source>
</evidence>
<evidence type="ECO:0000256" key="3">
    <source>
        <dbReference type="ARBA" id="ARBA00022741"/>
    </source>
</evidence>
<dbReference type="SUPFAM" id="SSF47323">
    <property type="entry name" value="Anticodon-binding domain of a subclass of class I aminoacyl-tRNA synthetases"/>
    <property type="match status" value="1"/>
</dbReference>
<evidence type="ECO:0000256" key="4">
    <source>
        <dbReference type="ARBA" id="ARBA00022840"/>
    </source>
</evidence>
<keyword evidence="4" id="KW-0067">ATP-binding</keyword>
<evidence type="ECO:0000259" key="8">
    <source>
        <dbReference type="Pfam" id="PF09334"/>
    </source>
</evidence>
<organism evidence="9">
    <name type="scientific">marine sediment metagenome</name>
    <dbReference type="NCBI Taxonomy" id="412755"/>
    <lineage>
        <taxon>unclassified sequences</taxon>
        <taxon>metagenomes</taxon>
        <taxon>ecological metagenomes</taxon>
    </lineage>
</organism>
<dbReference type="EC" id="6.1.1.10" evidence="1"/>
<comment type="caution">
    <text evidence="9">The sequence shown here is derived from an EMBL/GenBank/DDBJ whole genome shotgun (WGS) entry which is preliminary data.</text>
</comment>
<dbReference type="InterPro" id="IPR015413">
    <property type="entry name" value="Methionyl/Leucyl_tRNA_Synth"/>
</dbReference>
<dbReference type="GO" id="GO:0006431">
    <property type="term" value="P:methionyl-tRNA aminoacylation"/>
    <property type="evidence" value="ECO:0007669"/>
    <property type="project" value="InterPro"/>
</dbReference>
<dbReference type="Gene3D" id="3.40.50.620">
    <property type="entry name" value="HUPs"/>
    <property type="match status" value="1"/>
</dbReference>
<proteinExistence type="predicted"/>
<dbReference type="InterPro" id="IPR013155">
    <property type="entry name" value="M/V/L/I-tRNA-synth_anticd-bd"/>
</dbReference>
<dbReference type="InterPro" id="IPR014729">
    <property type="entry name" value="Rossmann-like_a/b/a_fold"/>
</dbReference>
<dbReference type="InterPro" id="IPR009080">
    <property type="entry name" value="tRNAsynth_Ia_anticodon-bd"/>
</dbReference>
<evidence type="ECO:0000256" key="5">
    <source>
        <dbReference type="ARBA" id="ARBA00022917"/>
    </source>
</evidence>
<evidence type="ECO:0000259" key="7">
    <source>
        <dbReference type="Pfam" id="PF08264"/>
    </source>
</evidence>
<dbReference type="Gene3D" id="2.170.220.10">
    <property type="match status" value="1"/>
</dbReference>
<gene>
    <name evidence="9" type="ORF">S01H4_01814</name>
</gene>
<feature type="domain" description="Methionyl/Leucyl tRNA synthetase" evidence="8">
    <location>
        <begin position="18"/>
        <end position="193"/>
    </location>
</feature>
<keyword evidence="3" id="KW-0547">Nucleotide-binding</keyword>
<dbReference type="Pfam" id="PF08264">
    <property type="entry name" value="Anticodon_1"/>
    <property type="match status" value="1"/>
</dbReference>
<dbReference type="InterPro" id="IPR033911">
    <property type="entry name" value="MetRS_core"/>
</dbReference>
<keyword evidence="2" id="KW-0436">Ligase</keyword>
<feature type="domain" description="Methionyl/Valyl/Leucyl/Isoleucyl-tRNA synthetase anticodon-binding" evidence="7">
    <location>
        <begin position="215"/>
        <end position="306"/>
    </location>
</feature>
<dbReference type="PANTHER" id="PTHR43326:SF1">
    <property type="entry name" value="METHIONINE--TRNA LIGASE, MITOCHONDRIAL"/>
    <property type="match status" value="1"/>
</dbReference>
<dbReference type="AlphaFoldDB" id="X1BGK3"/>
<dbReference type="SUPFAM" id="SSF52374">
    <property type="entry name" value="Nucleotidylyl transferase"/>
    <property type="match status" value="1"/>
</dbReference>
<dbReference type="InterPro" id="IPR041872">
    <property type="entry name" value="Anticodon_Met"/>
</dbReference>
<keyword evidence="6" id="KW-0030">Aminoacyl-tRNA synthetase</keyword>
<dbReference type="PRINTS" id="PR01041">
    <property type="entry name" value="TRNASYNTHMET"/>
</dbReference>
<evidence type="ECO:0000256" key="6">
    <source>
        <dbReference type="ARBA" id="ARBA00023146"/>
    </source>
</evidence>
<dbReference type="GO" id="GO:0005524">
    <property type="term" value="F:ATP binding"/>
    <property type="evidence" value="ECO:0007669"/>
    <property type="project" value="UniProtKB-KW"/>
</dbReference>
<sequence length="317" mass="36222">MILIASPLPSWPNDTSLTRKNEVLGVLKLGLKDISVSRTAVKWGVPIPFDSGHYCYVWVDALINYISALGYSSDDPSLFNRYWPADQHHIGKDILKFHTIIWPAMLMSLGVELPKHIVVHGWLLMGEEKLSKSKGITLDPDEQLDKYGVDGIRYFLVREVSFGQDGSFTHQAFVRRYNSDLSNDIGNLVSRTLAMIDKYRNGIIPEKVSSPVFEKKWAKIKDEAVEHIGDFKFSNYLAKVWEFVNMANKYIEDSQPWNLVKSESEDDRKRLDAVLYEVIEVIRLSTILLIPFMPSTCKKIFSQLGISEDIDGIIFYP</sequence>
<dbReference type="GO" id="GO:0004825">
    <property type="term" value="F:methionine-tRNA ligase activity"/>
    <property type="evidence" value="ECO:0007669"/>
    <property type="project" value="UniProtKB-EC"/>
</dbReference>
<dbReference type="PANTHER" id="PTHR43326">
    <property type="entry name" value="METHIONYL-TRNA SYNTHETASE"/>
    <property type="match status" value="1"/>
</dbReference>
<protein>
    <recommendedName>
        <fullName evidence="1">methionine--tRNA ligase</fullName>
        <ecNumber evidence="1">6.1.1.10</ecNumber>
    </recommendedName>
</protein>
<reference evidence="9" key="1">
    <citation type="journal article" date="2014" name="Front. Microbiol.">
        <title>High frequency of phylogenetically diverse reductive dehalogenase-homologous genes in deep subseafloor sedimentary metagenomes.</title>
        <authorList>
            <person name="Kawai M."/>
            <person name="Futagami T."/>
            <person name="Toyoda A."/>
            <person name="Takaki Y."/>
            <person name="Nishi S."/>
            <person name="Hori S."/>
            <person name="Arai W."/>
            <person name="Tsubouchi T."/>
            <person name="Morono Y."/>
            <person name="Uchiyama I."/>
            <person name="Ito T."/>
            <person name="Fujiyama A."/>
            <person name="Inagaki F."/>
            <person name="Takami H."/>
        </authorList>
    </citation>
    <scope>NUCLEOTIDE SEQUENCE</scope>
    <source>
        <strain evidence="9">Expedition CK06-06</strain>
    </source>
</reference>
<dbReference type="InterPro" id="IPR023457">
    <property type="entry name" value="Met-tRNA_synth_2"/>
</dbReference>
<dbReference type="EMBL" id="BART01000357">
    <property type="protein sequence ID" value="GAG71171.1"/>
    <property type="molecule type" value="Genomic_DNA"/>
</dbReference>